<comment type="caution">
    <text evidence="1">The sequence shown here is derived from an EMBL/GenBank/DDBJ whole genome shotgun (WGS) entry which is preliminary data.</text>
</comment>
<accession>A0ABW0I5G0</accession>
<reference evidence="2" key="1">
    <citation type="journal article" date="2019" name="Int. J. Syst. Evol. Microbiol.">
        <title>The Global Catalogue of Microorganisms (GCM) 10K type strain sequencing project: providing services to taxonomists for standard genome sequencing and annotation.</title>
        <authorList>
            <consortium name="The Broad Institute Genomics Platform"/>
            <consortium name="The Broad Institute Genome Sequencing Center for Infectious Disease"/>
            <person name="Wu L."/>
            <person name="Ma J."/>
        </authorList>
    </citation>
    <scope>NUCLEOTIDE SEQUENCE [LARGE SCALE GENOMIC DNA]</scope>
    <source>
        <strain evidence="2">CCUG 55250</strain>
    </source>
</reference>
<dbReference type="RefSeq" id="WP_379840513.1">
    <property type="nucleotide sequence ID" value="NZ_JBHSMA010000001.1"/>
</dbReference>
<sequence length="64" mass="6997">MATSIRANGPKTRLGRGVNVGKTGGLIDKKPDFIDLPATQKKSQKMTKNIVANPLLFVAITRYR</sequence>
<dbReference type="EMBL" id="JBHSMA010000001">
    <property type="protein sequence ID" value="MFC5407825.1"/>
    <property type="molecule type" value="Genomic_DNA"/>
</dbReference>
<keyword evidence="2" id="KW-1185">Reference proteome</keyword>
<evidence type="ECO:0000313" key="1">
    <source>
        <dbReference type="EMBL" id="MFC5407825.1"/>
    </source>
</evidence>
<evidence type="ECO:0000313" key="2">
    <source>
        <dbReference type="Proteomes" id="UP001596106"/>
    </source>
</evidence>
<dbReference type="Proteomes" id="UP001596106">
    <property type="component" value="Unassembled WGS sequence"/>
</dbReference>
<name>A0ABW0I5G0_9BACT</name>
<organism evidence="1 2">
    <name type="scientific">Larkinella bovis</name>
    <dbReference type="NCBI Taxonomy" id="683041"/>
    <lineage>
        <taxon>Bacteria</taxon>
        <taxon>Pseudomonadati</taxon>
        <taxon>Bacteroidota</taxon>
        <taxon>Cytophagia</taxon>
        <taxon>Cytophagales</taxon>
        <taxon>Spirosomataceae</taxon>
        <taxon>Larkinella</taxon>
    </lineage>
</organism>
<gene>
    <name evidence="1" type="ORF">ACFPMF_00795</name>
</gene>
<protein>
    <submittedName>
        <fullName evidence="1">Uncharacterized protein</fullName>
    </submittedName>
</protein>
<proteinExistence type="predicted"/>